<dbReference type="InterPro" id="IPR006094">
    <property type="entry name" value="Oxid_FAD_bind_N"/>
</dbReference>
<comment type="similarity">
    <text evidence="1">Belongs to the oxygen-dependent FAD-linked oxidoreductase family.</text>
</comment>
<dbReference type="PANTHER" id="PTHR42973">
    <property type="entry name" value="BINDING OXIDOREDUCTASE, PUTATIVE (AFU_ORTHOLOGUE AFUA_1G17690)-RELATED"/>
    <property type="match status" value="1"/>
</dbReference>
<proteinExistence type="inferred from homology"/>
<dbReference type="Gene3D" id="3.40.462.20">
    <property type="match status" value="1"/>
</dbReference>
<feature type="domain" description="FAD-binding PCMH-type" evidence="5">
    <location>
        <begin position="1"/>
        <end position="118"/>
    </location>
</feature>
<evidence type="ECO:0000313" key="6">
    <source>
        <dbReference type="EMBL" id="KKA18214.1"/>
    </source>
</evidence>
<evidence type="ECO:0000256" key="1">
    <source>
        <dbReference type="ARBA" id="ARBA00005466"/>
    </source>
</evidence>
<protein>
    <submittedName>
        <fullName evidence="6">FAD-binding oxidoreductase</fullName>
    </submittedName>
</protein>
<gene>
    <name evidence="6" type="ORF">T310_7840</name>
</gene>
<evidence type="ECO:0000256" key="2">
    <source>
        <dbReference type="ARBA" id="ARBA00022630"/>
    </source>
</evidence>
<name>A0A0F4YJ31_RASE3</name>
<dbReference type="AlphaFoldDB" id="A0A0F4YJ31"/>
<dbReference type="GO" id="GO:0016491">
    <property type="term" value="F:oxidoreductase activity"/>
    <property type="evidence" value="ECO:0007669"/>
    <property type="project" value="UniProtKB-KW"/>
</dbReference>
<evidence type="ECO:0000313" key="7">
    <source>
        <dbReference type="Proteomes" id="UP000053958"/>
    </source>
</evidence>
<dbReference type="InterPro" id="IPR016169">
    <property type="entry name" value="FAD-bd_PCMH_sub2"/>
</dbReference>
<evidence type="ECO:0000256" key="4">
    <source>
        <dbReference type="ARBA" id="ARBA00023002"/>
    </source>
</evidence>
<dbReference type="RefSeq" id="XP_013324826.1">
    <property type="nucleotide sequence ID" value="XM_013469372.1"/>
</dbReference>
<dbReference type="InterPro" id="IPR036318">
    <property type="entry name" value="FAD-bd_PCMH-like_sf"/>
</dbReference>
<dbReference type="OrthoDB" id="2151789at2759"/>
<reference evidence="6 7" key="1">
    <citation type="submission" date="2015-04" db="EMBL/GenBank/DDBJ databases">
        <authorList>
            <person name="Heijne W.H."/>
            <person name="Fedorova N.D."/>
            <person name="Nierman W.C."/>
            <person name="Vollebregt A.W."/>
            <person name="Zhao Z."/>
            <person name="Wu L."/>
            <person name="Kumar M."/>
            <person name="Stam H."/>
            <person name="van den Berg M.A."/>
            <person name="Pel H.J."/>
        </authorList>
    </citation>
    <scope>NUCLEOTIDE SEQUENCE [LARGE SCALE GENOMIC DNA]</scope>
    <source>
        <strain evidence="6 7">CBS 393.64</strain>
    </source>
</reference>
<keyword evidence="7" id="KW-1185">Reference proteome</keyword>
<evidence type="ECO:0000256" key="3">
    <source>
        <dbReference type="ARBA" id="ARBA00022827"/>
    </source>
</evidence>
<comment type="caution">
    <text evidence="6">The sequence shown here is derived from an EMBL/GenBank/DDBJ whole genome shotgun (WGS) entry which is preliminary data.</text>
</comment>
<keyword evidence="2" id="KW-0285">Flavoprotein</keyword>
<keyword evidence="4" id="KW-0560">Oxidoreductase</keyword>
<keyword evidence="3" id="KW-0274">FAD</keyword>
<organism evidence="6 7">
    <name type="scientific">Rasamsonia emersonii (strain ATCC 16479 / CBS 393.64 / IMI 116815)</name>
    <dbReference type="NCBI Taxonomy" id="1408163"/>
    <lineage>
        <taxon>Eukaryota</taxon>
        <taxon>Fungi</taxon>
        <taxon>Dikarya</taxon>
        <taxon>Ascomycota</taxon>
        <taxon>Pezizomycotina</taxon>
        <taxon>Eurotiomycetes</taxon>
        <taxon>Eurotiomycetidae</taxon>
        <taxon>Eurotiales</taxon>
        <taxon>Trichocomaceae</taxon>
        <taxon>Rasamsonia</taxon>
    </lineage>
</organism>
<dbReference type="GeneID" id="25320105"/>
<evidence type="ECO:0000259" key="5">
    <source>
        <dbReference type="PROSITE" id="PS51387"/>
    </source>
</evidence>
<dbReference type="InterPro" id="IPR050416">
    <property type="entry name" value="FAD-linked_Oxidoreductase"/>
</dbReference>
<dbReference type="PROSITE" id="PS51387">
    <property type="entry name" value="FAD_PCMH"/>
    <property type="match status" value="1"/>
</dbReference>
<dbReference type="STRING" id="1408163.A0A0F4YJ31"/>
<accession>A0A0F4YJ31</accession>
<dbReference type="InterPro" id="IPR016166">
    <property type="entry name" value="FAD-bd_PCMH"/>
</dbReference>
<dbReference type="PANTHER" id="PTHR42973:SF13">
    <property type="entry name" value="FAD-BINDING PCMH-TYPE DOMAIN-CONTAINING PROTEIN"/>
    <property type="match status" value="1"/>
</dbReference>
<dbReference type="GO" id="GO:0071949">
    <property type="term" value="F:FAD binding"/>
    <property type="evidence" value="ECO:0007669"/>
    <property type="project" value="InterPro"/>
</dbReference>
<dbReference type="SUPFAM" id="SSF56176">
    <property type="entry name" value="FAD-binding/transporter-associated domain-like"/>
    <property type="match status" value="1"/>
</dbReference>
<dbReference type="EMBL" id="LASV01000482">
    <property type="protein sequence ID" value="KKA18214.1"/>
    <property type="molecule type" value="Genomic_DNA"/>
</dbReference>
<dbReference type="Proteomes" id="UP000053958">
    <property type="component" value="Unassembled WGS sequence"/>
</dbReference>
<dbReference type="Pfam" id="PF01565">
    <property type="entry name" value="FAD_binding_4"/>
    <property type="match status" value="1"/>
</dbReference>
<dbReference type="Gene3D" id="3.30.465.10">
    <property type="match status" value="1"/>
</dbReference>
<sequence length="377" mass="40997">MAGFNEVVYDAARNIATVGAGLKWGDVYGQLDKFNVTVVGGRVLDVGVGGLILGSGLWYLSDLYGLACDNVVNFEVVLANGSAVNANVTSNADLFWALKGGSNNFAIVIAFTLSTYPIHNVWGGVKQYSLDQLPALMAAMTEYQSVPNKDPYANLMLQAFTTNASVGAVLNMVYLKPEASPPAFEPFYSISTTADTTKLQTLTEMLSWQMVPPIPRWDWFATSFTPNASLYQEIATIVTSAPELATLKALTSGTMALGLQPISSSLVLAGNDRGDGNALDLQSVNQTWFVLDTGWQFASDDATAYNATRAIKDRIERASRAAGDYVPYIFMNDASWDQDVLGHYGAENVRRLREVQRVYDPDLVFQELVSGGFKLNR</sequence>